<dbReference type="EMBL" id="JAGIOP010000003">
    <property type="protein sequence ID" value="MBP2456233.1"/>
    <property type="molecule type" value="Genomic_DNA"/>
</dbReference>
<dbReference type="RefSeq" id="WP_209923871.1">
    <property type="nucleotide sequence ID" value="NZ_JAGIOP010000003.1"/>
</dbReference>
<reference evidence="1 2" key="1">
    <citation type="submission" date="2021-03" db="EMBL/GenBank/DDBJ databases">
        <title>Sequencing the genomes of 1000 actinobacteria strains.</title>
        <authorList>
            <person name="Klenk H.-P."/>
        </authorList>
    </citation>
    <scope>NUCLEOTIDE SEQUENCE [LARGE SCALE GENOMIC DNA]</scope>
    <source>
        <strain evidence="1 2">DSM 46713</strain>
    </source>
</reference>
<name>A0ABS5A4B4_9MYCO</name>
<keyword evidence="2" id="KW-1185">Reference proteome</keyword>
<protein>
    <submittedName>
        <fullName evidence="1">Uncharacterized protein</fullName>
    </submittedName>
</protein>
<evidence type="ECO:0000313" key="2">
    <source>
        <dbReference type="Proteomes" id="UP000694460"/>
    </source>
</evidence>
<organism evidence="1 2">
    <name type="scientific">Mycolicibacterium lutetiense</name>
    <dbReference type="NCBI Taxonomy" id="1641992"/>
    <lineage>
        <taxon>Bacteria</taxon>
        <taxon>Bacillati</taxon>
        <taxon>Actinomycetota</taxon>
        <taxon>Actinomycetes</taxon>
        <taxon>Mycobacteriales</taxon>
        <taxon>Mycobacteriaceae</taxon>
        <taxon>Mycolicibacterium</taxon>
    </lineage>
</organism>
<comment type="caution">
    <text evidence="1">The sequence shown here is derived from an EMBL/GenBank/DDBJ whole genome shotgun (WGS) entry which is preliminary data.</text>
</comment>
<accession>A0ABS5A4B4</accession>
<proteinExistence type="predicted"/>
<evidence type="ECO:0000313" key="1">
    <source>
        <dbReference type="EMBL" id="MBP2456233.1"/>
    </source>
</evidence>
<dbReference type="Proteomes" id="UP000694460">
    <property type="component" value="Unassembled WGS sequence"/>
</dbReference>
<sequence length="121" mass="13784">MTEYNRPYVLQLAVALMTPGLDDTHYSSVRSAAESNGVSAEELDRAAFVVDGVQRGGVDLDEWIRQEFIVDGWLHGYVPLELDPSDPKWATWKLAQFNDEHYNVQTVFNQQPGRSDEQDIR</sequence>
<gene>
    <name evidence="1" type="ORF">JOF57_006209</name>
</gene>